<name>A0ABY5L265_9CELL</name>
<keyword evidence="1" id="KW-1133">Transmembrane helix</keyword>
<evidence type="ECO:0000256" key="1">
    <source>
        <dbReference type="SAM" id="Phobius"/>
    </source>
</evidence>
<sequence length="192" mass="21212">MTFLSAVLPGLRDFRTPFVVGCLWLLVGQISAAPAVQYLATSEPIQRVGALVDDWPQGFRFGAMGFVAYLVGLLALGVGEWLERRLPRKGRPGYGVTSRKSLTFVESSMQERLRPISRLLPSFVPTEIVLDEFELASLRLSKDAPEQFQQYDRVRAEAEFRLGVAPPTLFAASAVASSYRSGQGWVCSLQGR</sequence>
<proteinExistence type="predicted"/>
<reference evidence="2 3" key="1">
    <citation type="submission" date="2022-07" db="EMBL/GenBank/DDBJ databases">
        <title>Novel species in genus cellulomonas.</title>
        <authorList>
            <person name="Ye L."/>
        </authorList>
    </citation>
    <scope>NUCLEOTIDE SEQUENCE [LARGE SCALE GENOMIC DNA]</scope>
    <source>
        <strain evidence="3">zg-Y338</strain>
    </source>
</reference>
<evidence type="ECO:0000313" key="2">
    <source>
        <dbReference type="EMBL" id="UUI75550.1"/>
    </source>
</evidence>
<organism evidence="2 3">
    <name type="scientific">Cellulomonas chengniuliangii</name>
    <dbReference type="NCBI Taxonomy" id="2968084"/>
    <lineage>
        <taxon>Bacteria</taxon>
        <taxon>Bacillati</taxon>
        <taxon>Actinomycetota</taxon>
        <taxon>Actinomycetes</taxon>
        <taxon>Micrococcales</taxon>
        <taxon>Cellulomonadaceae</taxon>
        <taxon>Cellulomonas</taxon>
    </lineage>
</organism>
<keyword evidence="1" id="KW-0812">Transmembrane</keyword>
<feature type="transmembrane region" description="Helical" evidence="1">
    <location>
        <begin position="59"/>
        <end position="82"/>
    </location>
</feature>
<protein>
    <submittedName>
        <fullName evidence="2">Uncharacterized protein</fullName>
    </submittedName>
</protein>
<accession>A0ABY5L265</accession>
<dbReference type="EMBL" id="CP101988">
    <property type="protein sequence ID" value="UUI75550.1"/>
    <property type="molecule type" value="Genomic_DNA"/>
</dbReference>
<dbReference type="RefSeq" id="WP_227568357.1">
    <property type="nucleotide sequence ID" value="NZ_CP101988.1"/>
</dbReference>
<keyword evidence="3" id="KW-1185">Reference proteome</keyword>
<evidence type="ECO:0000313" key="3">
    <source>
        <dbReference type="Proteomes" id="UP001316189"/>
    </source>
</evidence>
<gene>
    <name evidence="2" type="ORF">NP064_01065</name>
</gene>
<keyword evidence="1" id="KW-0472">Membrane</keyword>
<dbReference type="Proteomes" id="UP001316189">
    <property type="component" value="Chromosome"/>
</dbReference>